<name>A0A841SJQ6_9BACL</name>
<evidence type="ECO:0000313" key="2">
    <source>
        <dbReference type="Proteomes" id="UP000535838"/>
    </source>
</evidence>
<dbReference type="EMBL" id="JACJVQ010000002">
    <property type="protein sequence ID" value="MBB6632743.1"/>
    <property type="molecule type" value="Genomic_DNA"/>
</dbReference>
<comment type="caution">
    <text evidence="1">The sequence shown here is derived from an EMBL/GenBank/DDBJ whole genome shotgun (WGS) entry which is preliminary data.</text>
</comment>
<organism evidence="1 2">
    <name type="scientific">Cohnella thailandensis</name>
    <dbReference type="NCBI Taxonomy" id="557557"/>
    <lineage>
        <taxon>Bacteria</taxon>
        <taxon>Bacillati</taxon>
        <taxon>Bacillota</taxon>
        <taxon>Bacilli</taxon>
        <taxon>Bacillales</taxon>
        <taxon>Paenibacillaceae</taxon>
        <taxon>Cohnella</taxon>
    </lineage>
</organism>
<gene>
    <name evidence="1" type="ORF">H7B67_01210</name>
</gene>
<dbReference type="AlphaFoldDB" id="A0A841SJQ6"/>
<reference evidence="1 2" key="1">
    <citation type="submission" date="2020-08" db="EMBL/GenBank/DDBJ databases">
        <title>Cohnella phylogeny.</title>
        <authorList>
            <person name="Dunlap C."/>
        </authorList>
    </citation>
    <scope>NUCLEOTIDE SEQUENCE [LARGE SCALE GENOMIC DNA]</scope>
    <source>
        <strain evidence="1 2">DSM 25241</strain>
    </source>
</reference>
<keyword evidence="2" id="KW-1185">Reference proteome</keyword>
<evidence type="ECO:0000313" key="1">
    <source>
        <dbReference type="EMBL" id="MBB6632743.1"/>
    </source>
</evidence>
<protein>
    <submittedName>
        <fullName evidence="1">Uncharacterized protein</fullName>
    </submittedName>
</protein>
<dbReference type="RefSeq" id="WP_185117976.1">
    <property type="nucleotide sequence ID" value="NZ_JACJVQ010000002.1"/>
</dbReference>
<proteinExistence type="predicted"/>
<dbReference type="Proteomes" id="UP000535838">
    <property type="component" value="Unassembled WGS sequence"/>
</dbReference>
<sequence>MENLQQNEEKVINIDFNKVLDSLRSTNSFANLEKSMDIFILERDTNKLMQALLRLFGDEIGNGLFHYFMAEGEINSIANKSLREPLAKLNNLKKFYGPLLQESLLKFMRPYFVDTLSYTGSLEQATTNLSVSRNDGSSLTVELDLNIALLLARNTMDVIINMYKKGGNTIDLNNFKEFILKMNEFAKTMTESVENSNFNNSSVKSI</sequence>
<accession>A0A841SJQ6</accession>